<dbReference type="InterPro" id="IPR011990">
    <property type="entry name" value="TPR-like_helical_dom_sf"/>
</dbReference>
<dbReference type="GO" id="GO:0009267">
    <property type="term" value="P:cellular response to starvation"/>
    <property type="evidence" value="ECO:0007669"/>
    <property type="project" value="TreeGrafter"/>
</dbReference>
<accession>C1EI68</accession>
<dbReference type="AlphaFoldDB" id="C1EI68"/>
<dbReference type="Gene3D" id="2.130.10.10">
    <property type="entry name" value="YVTN repeat-like/Quinoprotein amine dehydrogenase"/>
    <property type="match status" value="1"/>
</dbReference>
<dbReference type="GO" id="GO:0034058">
    <property type="term" value="P:endosomal vesicle fusion"/>
    <property type="evidence" value="ECO:0007669"/>
    <property type="project" value="TreeGrafter"/>
</dbReference>
<dbReference type="PANTHER" id="PTHR12616:SF1">
    <property type="entry name" value="VACUOLAR PROTEIN SORTING-ASSOCIATED PROTEIN 41 HOMOLOG"/>
    <property type="match status" value="1"/>
</dbReference>
<dbReference type="Pfam" id="PF23411">
    <property type="entry name" value="Beta-prop_Vps41"/>
    <property type="match status" value="1"/>
</dbReference>
<dbReference type="KEGG" id="mis:MICPUN_88662"/>
<feature type="coiled-coil region" evidence="1">
    <location>
        <begin position="854"/>
        <end position="899"/>
    </location>
</feature>
<reference evidence="4 5" key="1">
    <citation type="journal article" date="2009" name="Science">
        <title>Green evolution and dynamic adaptations revealed by genomes of the marine picoeukaryotes Micromonas.</title>
        <authorList>
            <person name="Worden A.Z."/>
            <person name="Lee J.H."/>
            <person name="Mock T."/>
            <person name="Rouze P."/>
            <person name="Simmons M.P."/>
            <person name="Aerts A.L."/>
            <person name="Allen A.E."/>
            <person name="Cuvelier M.L."/>
            <person name="Derelle E."/>
            <person name="Everett M.V."/>
            <person name="Foulon E."/>
            <person name="Grimwood J."/>
            <person name="Gundlach H."/>
            <person name="Henrissat B."/>
            <person name="Napoli C."/>
            <person name="McDonald S.M."/>
            <person name="Parker M.S."/>
            <person name="Rombauts S."/>
            <person name="Salamov A."/>
            <person name="Von Dassow P."/>
            <person name="Badger J.H."/>
            <person name="Coutinho P.M."/>
            <person name="Demir E."/>
            <person name="Dubchak I."/>
            <person name="Gentemann C."/>
            <person name="Eikrem W."/>
            <person name="Gready J.E."/>
            <person name="John U."/>
            <person name="Lanier W."/>
            <person name="Lindquist E.A."/>
            <person name="Lucas S."/>
            <person name="Mayer K.F."/>
            <person name="Moreau H."/>
            <person name="Not F."/>
            <person name="Otillar R."/>
            <person name="Panaud O."/>
            <person name="Pangilinan J."/>
            <person name="Paulsen I."/>
            <person name="Piegu B."/>
            <person name="Poliakov A."/>
            <person name="Robbens S."/>
            <person name="Schmutz J."/>
            <person name="Toulza E."/>
            <person name="Wyss T."/>
            <person name="Zelensky A."/>
            <person name="Zhou K."/>
            <person name="Armbrust E.V."/>
            <person name="Bhattacharya D."/>
            <person name="Goodenough U.W."/>
            <person name="Van de Peer Y."/>
            <person name="Grigoriev I.V."/>
        </authorList>
    </citation>
    <scope>NUCLEOTIDE SEQUENCE [LARGE SCALE GENOMIC DNA]</scope>
    <source>
        <strain evidence="5">RCC299 / NOUM17</strain>
    </source>
</reference>
<sequence>MEEPPDPHDPGEGPRVGDNPRADEDARSESGSDASTSGSESVSEDDDDEPMLKYQRLGGAVPAILSDDVASCACAGGNIIVLGTKRGVVIVLDRGGNELRRFTDAHRAPVNDVCLDARREWVGSCADDGTCAAHALYDDDDAHASSASTRVVRCEHDAGPVRSIALDPRFSSRGTRRFVRGGDDGSLVLSASNKNGGPRRDVVLHAGEGPVRRVRWAGTLIAWANDVGVKVYDEARDRRIAHVDRPRGSPPPGAYPPHIAWCDGARTLVIAWADCVKVAVVRTRTLTASERSGRPLRSKTTVARFVEVVAMFQTDYFVCGIAPFGPDRLVAFAFVDGGGGEAAGDAADGEASRAPSSRPEVRVLTWKNEDLTCDALTMKGYESFQAGDYHLAACVPDDDDRYDDRYDDASGSPSSDTAAYYLVSPRDVLVGKPRTVADRLRWLVEERGDYEAALEACDAAVASAVPAIPRRRVRDVIADAYLQSHLDAGDPARGASLCPRLLGTDALKWERWIARFAATPRALPHLAPYVPTEHPRLSTAAYERVLNAFLHDRRDHARFLATVKAWAPTIYSVPSMVSAVRRKMDTGAGGDSPTLREALAELYLADGQRDRALRLHLELGRPSVLDFVNRHGLLPMCANMEGTTYDAPAGTNTLARLARLDPSRAATMLADASFVKGALCVPAEVTVRALTEAVNAADVRGTRECLHLYLRELFKRDPDAGERWHRTQPALYAEFHPEELLNFLERANGYDLADALAVCERHLLLKEQVYLLSRVGDAPMALDVIVEGLRDAKYAVTSELDAYADELWTGLISRVVKTAGSSPALVGNLMDALGAVDGVDPRRVLAATPVGTEVEGARNRLRRILTRSRRAEREAEARRAEAERELAEIEAMVDAARRRAFDDGAVEIED</sequence>
<feature type="domain" description="Vps41 beta-propeller" evidence="3">
    <location>
        <begin position="52"/>
        <end position="430"/>
    </location>
</feature>
<keyword evidence="5" id="KW-1185">Reference proteome</keyword>
<dbReference type="OrthoDB" id="244107at2759"/>
<protein>
    <recommendedName>
        <fullName evidence="3">Vps41 beta-propeller domain-containing protein</fullName>
    </recommendedName>
</protein>
<proteinExistence type="predicted"/>
<evidence type="ECO:0000313" key="5">
    <source>
        <dbReference type="Proteomes" id="UP000002009"/>
    </source>
</evidence>
<evidence type="ECO:0000259" key="3">
    <source>
        <dbReference type="Pfam" id="PF23411"/>
    </source>
</evidence>
<name>C1EI68_MICCC</name>
<feature type="compositionally biased region" description="Basic and acidic residues" evidence="2">
    <location>
        <begin position="1"/>
        <end position="12"/>
    </location>
</feature>
<dbReference type="GO" id="GO:0030897">
    <property type="term" value="C:HOPS complex"/>
    <property type="evidence" value="ECO:0007669"/>
    <property type="project" value="TreeGrafter"/>
</dbReference>
<gene>
    <name evidence="4" type="ORF">MICPUN_88662</name>
</gene>
<dbReference type="RefSeq" id="XP_002506549.1">
    <property type="nucleotide sequence ID" value="XM_002506503.1"/>
</dbReference>
<dbReference type="InterPro" id="IPR057780">
    <property type="entry name" value="Beta-prop_Vps41"/>
</dbReference>
<dbReference type="Proteomes" id="UP000002009">
    <property type="component" value="Chromosome 15"/>
</dbReference>
<evidence type="ECO:0000256" key="1">
    <source>
        <dbReference type="SAM" id="Coils"/>
    </source>
</evidence>
<dbReference type="OMA" id="PQLVWQD"/>
<feature type="compositionally biased region" description="Low complexity" evidence="2">
    <location>
        <begin position="31"/>
        <end position="41"/>
    </location>
</feature>
<dbReference type="eggNOG" id="KOG2066">
    <property type="taxonomic scope" value="Eukaryota"/>
</dbReference>
<dbReference type="GO" id="GO:0005770">
    <property type="term" value="C:late endosome"/>
    <property type="evidence" value="ECO:0007669"/>
    <property type="project" value="TreeGrafter"/>
</dbReference>
<dbReference type="Gene3D" id="1.25.40.10">
    <property type="entry name" value="Tetratricopeptide repeat domain"/>
    <property type="match status" value="1"/>
</dbReference>
<dbReference type="InParanoid" id="C1EI68"/>
<dbReference type="PANTHER" id="PTHR12616">
    <property type="entry name" value="VACUOLAR PROTEIN SORTING VPS41"/>
    <property type="match status" value="1"/>
</dbReference>
<dbReference type="SUPFAM" id="SSF101908">
    <property type="entry name" value="Putative isomerase YbhE"/>
    <property type="match status" value="1"/>
</dbReference>
<feature type="compositionally biased region" description="Basic and acidic residues" evidence="2">
    <location>
        <begin position="18"/>
        <end position="30"/>
    </location>
</feature>
<keyword evidence="1" id="KW-0175">Coiled coil</keyword>
<feature type="region of interest" description="Disordered" evidence="2">
    <location>
        <begin position="1"/>
        <end position="49"/>
    </location>
</feature>
<organism evidence="4 5">
    <name type="scientific">Micromonas commoda (strain RCC299 / NOUM17 / CCMP2709)</name>
    <name type="common">Picoplanktonic green alga</name>
    <dbReference type="NCBI Taxonomy" id="296587"/>
    <lineage>
        <taxon>Eukaryota</taxon>
        <taxon>Viridiplantae</taxon>
        <taxon>Chlorophyta</taxon>
        <taxon>Mamiellophyceae</taxon>
        <taxon>Mamiellales</taxon>
        <taxon>Mamiellaceae</taxon>
        <taxon>Micromonas</taxon>
    </lineage>
</organism>
<evidence type="ECO:0000313" key="4">
    <source>
        <dbReference type="EMBL" id="ACO67807.1"/>
    </source>
</evidence>
<evidence type="ECO:0000256" key="2">
    <source>
        <dbReference type="SAM" id="MobiDB-lite"/>
    </source>
</evidence>
<dbReference type="InterPro" id="IPR045111">
    <property type="entry name" value="Vps41/Vps8"/>
</dbReference>
<dbReference type="Pfam" id="PF23556">
    <property type="entry name" value="TPR_Vps41"/>
    <property type="match status" value="1"/>
</dbReference>
<dbReference type="FunCoup" id="C1EI68">
    <property type="interactions" value="1763"/>
</dbReference>
<dbReference type="EMBL" id="CP001333">
    <property type="protein sequence ID" value="ACO67807.1"/>
    <property type="molecule type" value="Genomic_DNA"/>
</dbReference>
<dbReference type="GO" id="GO:0016236">
    <property type="term" value="P:macroautophagy"/>
    <property type="evidence" value="ECO:0007669"/>
    <property type="project" value="TreeGrafter"/>
</dbReference>
<dbReference type="GO" id="GO:0006623">
    <property type="term" value="P:protein targeting to vacuole"/>
    <property type="evidence" value="ECO:0007669"/>
    <property type="project" value="InterPro"/>
</dbReference>
<dbReference type="STRING" id="296587.C1EI68"/>
<dbReference type="GeneID" id="8249303"/>
<dbReference type="InterPro" id="IPR015943">
    <property type="entry name" value="WD40/YVTN_repeat-like_dom_sf"/>
</dbReference>